<dbReference type="Proteomes" id="UP000765509">
    <property type="component" value="Unassembled WGS sequence"/>
</dbReference>
<evidence type="ECO:0000256" key="1">
    <source>
        <dbReference type="SAM" id="MobiDB-lite"/>
    </source>
</evidence>
<dbReference type="EMBL" id="AVOT02009213">
    <property type="protein sequence ID" value="MBW0487610.1"/>
    <property type="molecule type" value="Genomic_DNA"/>
</dbReference>
<organism evidence="2 3">
    <name type="scientific">Austropuccinia psidii MF-1</name>
    <dbReference type="NCBI Taxonomy" id="1389203"/>
    <lineage>
        <taxon>Eukaryota</taxon>
        <taxon>Fungi</taxon>
        <taxon>Dikarya</taxon>
        <taxon>Basidiomycota</taxon>
        <taxon>Pucciniomycotina</taxon>
        <taxon>Pucciniomycetes</taxon>
        <taxon>Pucciniales</taxon>
        <taxon>Sphaerophragmiaceae</taxon>
        <taxon>Austropuccinia</taxon>
    </lineage>
</organism>
<evidence type="ECO:0000313" key="3">
    <source>
        <dbReference type="Proteomes" id="UP000765509"/>
    </source>
</evidence>
<accession>A0A9Q3CR65</accession>
<keyword evidence="3" id="KW-1185">Reference proteome</keyword>
<proteinExistence type="predicted"/>
<reference evidence="2" key="1">
    <citation type="submission" date="2021-03" db="EMBL/GenBank/DDBJ databases">
        <title>Draft genome sequence of rust myrtle Austropuccinia psidii MF-1, a brazilian biotype.</title>
        <authorList>
            <person name="Quecine M.C."/>
            <person name="Pachon D.M.R."/>
            <person name="Bonatelli M.L."/>
            <person name="Correr F.H."/>
            <person name="Franceschini L.M."/>
            <person name="Leite T.F."/>
            <person name="Margarido G.R.A."/>
            <person name="Almeida C.A."/>
            <person name="Ferrarezi J.A."/>
            <person name="Labate C.A."/>
        </authorList>
    </citation>
    <scope>NUCLEOTIDE SEQUENCE</scope>
    <source>
        <strain evidence="2">MF-1</strain>
    </source>
</reference>
<protein>
    <submittedName>
        <fullName evidence="2">Uncharacterized protein</fullName>
    </submittedName>
</protein>
<name>A0A9Q3CR65_9BASI</name>
<gene>
    <name evidence="2" type="ORF">O181_027325</name>
</gene>
<sequence length="113" mass="13105">MNFNNLKVPKKRRDSFWGPFTIIRLTGKNVVEVRLTEEFSKKHPVSLVNPDHQIGEDKFPSVNKSNTPKDKVEVGDSPVPLKKIIKARKIRPNGKDHRQYLVRFKNKTADKDK</sequence>
<dbReference type="AlphaFoldDB" id="A0A9Q3CR65"/>
<evidence type="ECO:0000313" key="2">
    <source>
        <dbReference type="EMBL" id="MBW0487610.1"/>
    </source>
</evidence>
<dbReference type="OrthoDB" id="2447315at2759"/>
<comment type="caution">
    <text evidence="2">The sequence shown here is derived from an EMBL/GenBank/DDBJ whole genome shotgun (WGS) entry which is preliminary data.</text>
</comment>
<feature type="region of interest" description="Disordered" evidence="1">
    <location>
        <begin position="44"/>
        <end position="76"/>
    </location>
</feature>